<dbReference type="InterPro" id="IPR027417">
    <property type="entry name" value="P-loop_NTPase"/>
</dbReference>
<dbReference type="SUPFAM" id="SSF52540">
    <property type="entry name" value="P-loop containing nucleoside triphosphate hydrolases"/>
    <property type="match status" value="1"/>
</dbReference>
<evidence type="ECO:0000259" key="4">
    <source>
        <dbReference type="PROSITE" id="PS50043"/>
    </source>
</evidence>
<protein>
    <submittedName>
        <fullName evidence="5">LuxR family transcriptional regulator, maltose regulon positive regulatory protein</fullName>
    </submittedName>
</protein>
<dbReference type="EMBL" id="FOAS01000008">
    <property type="protein sequence ID" value="SEL08875.1"/>
    <property type="molecule type" value="Genomic_DNA"/>
</dbReference>
<name>A0A1H7MDT3_9GAMM</name>
<evidence type="ECO:0000313" key="5">
    <source>
        <dbReference type="EMBL" id="SEL08875.1"/>
    </source>
</evidence>
<dbReference type="Pfam" id="PF25873">
    <property type="entry name" value="WHD_MalT"/>
    <property type="match status" value="1"/>
</dbReference>
<dbReference type="InterPro" id="IPR041664">
    <property type="entry name" value="AAA_16"/>
</dbReference>
<organism evidence="5 6">
    <name type="scientific">Atopomonas hussainii</name>
    <dbReference type="NCBI Taxonomy" id="1429083"/>
    <lineage>
        <taxon>Bacteria</taxon>
        <taxon>Pseudomonadati</taxon>
        <taxon>Pseudomonadota</taxon>
        <taxon>Gammaproteobacteria</taxon>
        <taxon>Pseudomonadales</taxon>
        <taxon>Pseudomonadaceae</taxon>
        <taxon>Atopomonas</taxon>
    </lineage>
</organism>
<reference evidence="5 6" key="1">
    <citation type="submission" date="2016-10" db="EMBL/GenBank/DDBJ databases">
        <authorList>
            <person name="de Groot N.N."/>
        </authorList>
    </citation>
    <scope>NUCLEOTIDE SEQUENCE [LARGE SCALE GENOMIC DNA]</scope>
    <source>
        <strain evidence="5 6">JCM 19513</strain>
    </source>
</reference>
<dbReference type="Gene3D" id="3.40.50.300">
    <property type="entry name" value="P-loop containing nucleotide triphosphate hydrolases"/>
    <property type="match status" value="1"/>
</dbReference>
<dbReference type="InterPro" id="IPR000792">
    <property type="entry name" value="Tscrpt_reg_LuxR_C"/>
</dbReference>
<dbReference type="PRINTS" id="PR00038">
    <property type="entry name" value="HTHLUXR"/>
</dbReference>
<dbReference type="SUPFAM" id="SSF46894">
    <property type="entry name" value="C-terminal effector domain of the bipartite response regulators"/>
    <property type="match status" value="1"/>
</dbReference>
<dbReference type="InterPro" id="IPR039420">
    <property type="entry name" value="WalR-like"/>
</dbReference>
<dbReference type="AlphaFoldDB" id="A0A1H7MDT3"/>
<dbReference type="Gene3D" id="1.10.10.10">
    <property type="entry name" value="Winged helix-like DNA-binding domain superfamily/Winged helix DNA-binding domain"/>
    <property type="match status" value="1"/>
</dbReference>
<dbReference type="Pfam" id="PF13191">
    <property type="entry name" value="AAA_16"/>
    <property type="match status" value="1"/>
</dbReference>
<keyword evidence="6" id="KW-1185">Reference proteome</keyword>
<dbReference type="SMART" id="SM00421">
    <property type="entry name" value="HTH_LUXR"/>
    <property type="match status" value="1"/>
</dbReference>
<dbReference type="PANTHER" id="PTHR43214:SF41">
    <property type="entry name" value="NITRATE_NITRITE RESPONSE REGULATOR PROTEIN NARP"/>
    <property type="match status" value="1"/>
</dbReference>
<dbReference type="CDD" id="cd06170">
    <property type="entry name" value="LuxR_C_like"/>
    <property type="match status" value="1"/>
</dbReference>
<dbReference type="InterPro" id="IPR011990">
    <property type="entry name" value="TPR-like_helical_dom_sf"/>
</dbReference>
<dbReference type="Gene3D" id="1.25.40.10">
    <property type="entry name" value="Tetratricopeptide repeat domain"/>
    <property type="match status" value="1"/>
</dbReference>
<evidence type="ECO:0000313" key="6">
    <source>
        <dbReference type="Proteomes" id="UP000185766"/>
    </source>
</evidence>
<dbReference type="Pfam" id="PF00196">
    <property type="entry name" value="GerE"/>
    <property type="match status" value="1"/>
</dbReference>
<dbReference type="Pfam" id="PF17874">
    <property type="entry name" value="TPR_MalT"/>
    <property type="match status" value="1"/>
</dbReference>
<sequence length="902" mass="102072">MNAAFMTAPVLRTKLFPPAVPTQLLPRDSLLERLWQGREKPLLVLSAPAGFGKSTILTQFRQRLINDGAQVVWLTCEESDSEPQRLLQYLSAAIAEHAPEQMQGLQAMLNTDVSLPAEALIDAFLAELQRLPGQWYVFLDDFHRVRHPALAQSSRYFLTKLPAHVHLVTSTRRRPRFVVDEPALAAQCLWLSGEDLRLSLSETEHFLCQLRGLNLTSEEVGKLHKRTEGWLTALHLLALALQRQPDPAKFLEALSGTERNIADYLAEDVLVHLEPDMQRFLELTSPLDEFCAELCDSLLGREDSQQRINFLQHAQLFIIPLDEEGKWFRYHHLFSEFLLARLARHASAAEQCIRASRWFDQQNMGDKAVMYALRARDYPLAASLLEREGAALVAGSRVYGVLGLLEGLPPEVIREYPVFQIFYAWQKAFEGRHAEAEGLIEEVSARLLQGLARGSRPAAELLVAAQMLKALVLLYQDKLHACVEVSRNWLGKVPGGEHVFRSSMYSVQAGAHALLGEYSEAAVCIERARASLEHVDSEYLHSWTNLIESLVLKEQGMLESARKLCEQARARIHQVFGRHSRVGGPLALAHGDILYEQDRHAAILAELPSATTWRDLGTPMELINRGQLVMIRARFYAGESQQALQELDEWLASTEMPGYERLHALALAVKVQFLLWLRKPAEASHAAVLLDGLQARIEKKQLNDAECALLLTRARVALSEKNPDLIVADLERMATHLEPQASLGDRYLRIVLLLSVAYWQKGNIEKALRLLESVMQRAWPQGYRRMFMDEAMLLLPCWQDLSVQHGEVLSAWPLLPEMLREQCLRLLVDPEFLQEDQWVSHREREVLRLVAAGMSNRDIAQTVHLSEATIKWHLHNLFGKLGVRSRTQAVLKGKELGLISEV</sequence>
<evidence type="ECO:0000256" key="2">
    <source>
        <dbReference type="ARBA" id="ARBA00023125"/>
    </source>
</evidence>
<keyword evidence="1" id="KW-0805">Transcription regulation</keyword>
<dbReference type="GO" id="GO:0006355">
    <property type="term" value="P:regulation of DNA-templated transcription"/>
    <property type="evidence" value="ECO:0007669"/>
    <property type="project" value="InterPro"/>
</dbReference>
<dbReference type="InterPro" id="IPR041617">
    <property type="entry name" value="TPR_MalT"/>
</dbReference>
<evidence type="ECO:0000256" key="3">
    <source>
        <dbReference type="ARBA" id="ARBA00023163"/>
    </source>
</evidence>
<keyword evidence="2" id="KW-0238">DNA-binding</keyword>
<dbReference type="InterPro" id="IPR059106">
    <property type="entry name" value="WHD_MalT"/>
</dbReference>
<dbReference type="InterPro" id="IPR036388">
    <property type="entry name" value="WH-like_DNA-bd_sf"/>
</dbReference>
<dbReference type="PANTHER" id="PTHR43214">
    <property type="entry name" value="TWO-COMPONENT RESPONSE REGULATOR"/>
    <property type="match status" value="1"/>
</dbReference>
<gene>
    <name evidence="5" type="ORF">SAMN05216214_1085</name>
</gene>
<dbReference type="PROSITE" id="PS50043">
    <property type="entry name" value="HTH_LUXR_2"/>
    <property type="match status" value="1"/>
</dbReference>
<accession>A0A1H7MDT3</accession>
<dbReference type="STRING" id="1429083.GCA_001885685_02178"/>
<keyword evidence="3" id="KW-0804">Transcription</keyword>
<dbReference type="InterPro" id="IPR016032">
    <property type="entry name" value="Sig_transdc_resp-reg_C-effctor"/>
</dbReference>
<feature type="domain" description="HTH luxR-type" evidence="4">
    <location>
        <begin position="832"/>
        <end position="897"/>
    </location>
</feature>
<evidence type="ECO:0000256" key="1">
    <source>
        <dbReference type="ARBA" id="ARBA00023015"/>
    </source>
</evidence>
<dbReference type="Proteomes" id="UP000185766">
    <property type="component" value="Unassembled WGS sequence"/>
</dbReference>
<dbReference type="PROSITE" id="PS00622">
    <property type="entry name" value="HTH_LUXR_1"/>
    <property type="match status" value="1"/>
</dbReference>
<dbReference type="GO" id="GO:0003677">
    <property type="term" value="F:DNA binding"/>
    <property type="evidence" value="ECO:0007669"/>
    <property type="project" value="UniProtKB-KW"/>
</dbReference>
<proteinExistence type="predicted"/>